<feature type="compositionally biased region" description="Basic and acidic residues" evidence="1">
    <location>
        <begin position="329"/>
        <end position="339"/>
    </location>
</feature>
<feature type="compositionally biased region" description="Low complexity" evidence="1">
    <location>
        <begin position="342"/>
        <end position="355"/>
    </location>
</feature>
<keyword evidence="4" id="KW-1185">Reference proteome</keyword>
<comment type="caution">
    <text evidence="3">The sequence shown here is derived from an EMBL/GenBank/DDBJ whole genome shotgun (WGS) entry which is preliminary data.</text>
</comment>
<dbReference type="Proteomes" id="UP001470230">
    <property type="component" value="Unassembled WGS sequence"/>
</dbReference>
<feature type="chain" id="PRO_5045286441" evidence="2">
    <location>
        <begin position="16"/>
        <end position="495"/>
    </location>
</feature>
<evidence type="ECO:0000256" key="2">
    <source>
        <dbReference type="SAM" id="SignalP"/>
    </source>
</evidence>
<feature type="region of interest" description="Disordered" evidence="1">
    <location>
        <begin position="203"/>
        <end position="236"/>
    </location>
</feature>
<proteinExistence type="predicted"/>
<feature type="region of interest" description="Disordered" evidence="1">
    <location>
        <begin position="324"/>
        <end position="355"/>
    </location>
</feature>
<keyword evidence="2" id="KW-0732">Signal</keyword>
<feature type="region of interest" description="Disordered" evidence="1">
    <location>
        <begin position="398"/>
        <end position="428"/>
    </location>
</feature>
<evidence type="ECO:0000256" key="1">
    <source>
        <dbReference type="SAM" id="MobiDB-lite"/>
    </source>
</evidence>
<evidence type="ECO:0000313" key="3">
    <source>
        <dbReference type="EMBL" id="KAK8893697.1"/>
    </source>
</evidence>
<dbReference type="EMBL" id="JAPFFF010000003">
    <property type="protein sequence ID" value="KAK8893697.1"/>
    <property type="molecule type" value="Genomic_DNA"/>
</dbReference>
<feature type="signal peptide" evidence="2">
    <location>
        <begin position="1"/>
        <end position="15"/>
    </location>
</feature>
<protein>
    <submittedName>
        <fullName evidence="3">Uncharacterized protein</fullName>
    </submittedName>
</protein>
<accession>A0ABR2KRZ4</accession>
<evidence type="ECO:0000313" key="4">
    <source>
        <dbReference type="Proteomes" id="UP001470230"/>
    </source>
</evidence>
<reference evidence="3 4" key="1">
    <citation type="submission" date="2024-04" db="EMBL/GenBank/DDBJ databases">
        <title>Tritrichomonas musculus Genome.</title>
        <authorList>
            <person name="Alves-Ferreira E."/>
            <person name="Grigg M."/>
            <person name="Lorenzi H."/>
            <person name="Galac M."/>
        </authorList>
    </citation>
    <scope>NUCLEOTIDE SEQUENCE [LARGE SCALE GENOMIC DNA]</scope>
    <source>
        <strain evidence="3 4">EAF2021</strain>
    </source>
</reference>
<name>A0ABR2KRZ4_9EUKA</name>
<gene>
    <name evidence="3" type="ORF">M9Y10_022124</name>
</gene>
<feature type="compositionally biased region" description="Low complexity" evidence="1">
    <location>
        <begin position="406"/>
        <end position="426"/>
    </location>
</feature>
<feature type="compositionally biased region" description="Low complexity" evidence="1">
    <location>
        <begin position="203"/>
        <end position="229"/>
    </location>
</feature>
<organism evidence="3 4">
    <name type="scientific">Tritrichomonas musculus</name>
    <dbReference type="NCBI Taxonomy" id="1915356"/>
    <lineage>
        <taxon>Eukaryota</taxon>
        <taxon>Metamonada</taxon>
        <taxon>Parabasalia</taxon>
        <taxon>Tritrichomonadida</taxon>
        <taxon>Tritrichomonadidae</taxon>
        <taxon>Tritrichomonas</taxon>
    </lineage>
</organism>
<sequence>MLFILSLFYLSQSLTTNFTKSINSNSDKANKLNNNINVTNHKPINLHQNIKLINNSNIKNRPSVINSSTINQKINQRPKYNYTNNYKFNFSSNIAYNKRPNINTTNRYQAPNSFISPFKFQKNNSKCYSACPPWHFVCTKQCMRSVWYKQEKWSNMIKADPNFRKKAFEYIPETEKHLYEKGLTTNYNNPSQNRNHIEQTKNKINSNTNNNDFTGFHQSQQNLQKSHQQPGAINNNNPVSNQNGCFSACPPWYIACTMQCMRNPWYKQQKWIMMIRTDPNFRQKALPHIPAEDRILFEKEKRFSRPTRLNNKNQVRQPIRDIYPSNTHHSFDTDSHNHDSINNNQNRFSHNSNNHNTFDTEIRNRFHSNNQDKTNSNNHNSFNSNNHKTFDINHNNPVHSNDKKNTINQNNKMNNTFNSRTRSNSNVGEKNNNFIRLNRQCFSACPPWFSICPKQCMNTVWYQQPRWKNMIKENQAFRQKALQYIPNDAKKDFID</sequence>